<organism evidence="1 2">
    <name type="scientific">Gigaspora margarita</name>
    <dbReference type="NCBI Taxonomy" id="4874"/>
    <lineage>
        <taxon>Eukaryota</taxon>
        <taxon>Fungi</taxon>
        <taxon>Fungi incertae sedis</taxon>
        <taxon>Mucoromycota</taxon>
        <taxon>Glomeromycotina</taxon>
        <taxon>Glomeromycetes</taxon>
        <taxon>Diversisporales</taxon>
        <taxon>Gigasporaceae</taxon>
        <taxon>Gigaspora</taxon>
    </lineage>
</organism>
<evidence type="ECO:0000313" key="2">
    <source>
        <dbReference type="Proteomes" id="UP000439903"/>
    </source>
</evidence>
<dbReference type="EMBL" id="WTPW01000453">
    <property type="protein sequence ID" value="KAF0509717.1"/>
    <property type="molecule type" value="Genomic_DNA"/>
</dbReference>
<protein>
    <submittedName>
        <fullName evidence="1">Uncharacterized protein</fullName>
    </submittedName>
</protein>
<keyword evidence="2" id="KW-1185">Reference proteome</keyword>
<accession>A0A8H4EL96</accession>
<name>A0A8H4EL96_GIGMA</name>
<sequence length="105" mass="12705">MTLYVNLKLTSSITKFFSYLTQKRKEKFLERYNKKDRESKLTNIINNPSISYYFNTSPIRLMKTFSTIINDEYEATEYNQTSTPIPPGLFYYYWNGIDFEKEKKY</sequence>
<reference evidence="1 2" key="1">
    <citation type="journal article" date="2019" name="Environ. Microbiol.">
        <title>At the nexus of three kingdoms: the genome of the mycorrhizal fungus Gigaspora margarita provides insights into plant, endobacterial and fungal interactions.</title>
        <authorList>
            <person name="Venice F."/>
            <person name="Ghignone S."/>
            <person name="Salvioli di Fossalunga A."/>
            <person name="Amselem J."/>
            <person name="Novero M."/>
            <person name="Xianan X."/>
            <person name="Sedzielewska Toro K."/>
            <person name="Morin E."/>
            <person name="Lipzen A."/>
            <person name="Grigoriev I.V."/>
            <person name="Henrissat B."/>
            <person name="Martin F.M."/>
            <person name="Bonfante P."/>
        </authorList>
    </citation>
    <scope>NUCLEOTIDE SEQUENCE [LARGE SCALE GENOMIC DNA]</scope>
    <source>
        <strain evidence="1 2">BEG34</strain>
    </source>
</reference>
<proteinExistence type="predicted"/>
<evidence type="ECO:0000313" key="1">
    <source>
        <dbReference type="EMBL" id="KAF0509717.1"/>
    </source>
</evidence>
<dbReference type="Proteomes" id="UP000439903">
    <property type="component" value="Unassembled WGS sequence"/>
</dbReference>
<dbReference type="AlphaFoldDB" id="A0A8H4EL96"/>
<comment type="caution">
    <text evidence="1">The sequence shown here is derived from an EMBL/GenBank/DDBJ whole genome shotgun (WGS) entry which is preliminary data.</text>
</comment>
<gene>
    <name evidence="1" type="ORF">F8M41_018553</name>
</gene>